<feature type="domain" description="Serine aminopeptidase S33" evidence="4">
    <location>
        <begin position="7"/>
        <end position="214"/>
    </location>
</feature>
<dbReference type="EMBL" id="BMIS01000002">
    <property type="protein sequence ID" value="GGE61600.1"/>
    <property type="molecule type" value="Genomic_DNA"/>
</dbReference>
<feature type="active site" description="Charge relay system" evidence="1">
    <location>
        <position position="211"/>
    </location>
</feature>
<reference evidence="5" key="2">
    <citation type="submission" date="2020-09" db="EMBL/GenBank/DDBJ databases">
        <authorList>
            <person name="Sun Q."/>
            <person name="Zhou Y."/>
        </authorList>
    </citation>
    <scope>NUCLEOTIDE SEQUENCE</scope>
    <source>
        <strain evidence="5">CGMCC 1.15388</strain>
    </source>
</reference>
<evidence type="ECO:0000256" key="2">
    <source>
        <dbReference type="PIRSR" id="PIRSR017388-2"/>
    </source>
</evidence>
<evidence type="ECO:0000259" key="4">
    <source>
        <dbReference type="Pfam" id="PF12146"/>
    </source>
</evidence>
<protein>
    <submittedName>
        <fullName evidence="5">Carboxylesterase</fullName>
    </submittedName>
</protein>
<evidence type="ECO:0000256" key="1">
    <source>
        <dbReference type="PIRSR" id="PIRSR017388-1"/>
    </source>
</evidence>
<feature type="binding site" evidence="2">
    <location>
        <position position="83"/>
    </location>
    <ligand>
        <name>substrate</name>
    </ligand>
</feature>
<feature type="site" description="Important for substrate specificity" evidence="3">
    <location>
        <position position="130"/>
    </location>
</feature>
<name>A0A917AMA5_9MICC</name>
<sequence>MGKAHVGVAVFHGFTSTTASMRPVADALTEAGYRVDLPLLPGHGTSWEELAQTPHQDIMRAALASFDRLAARCSQVAVVGLSMGGALALHVAARRRVLGAVTINPGLRLKPLTGLGAAVLGRVRRSVPSIAGDIARPGVVEEAYPVTPLRAVVGLDRIFREVRGELDRVRAPVLLLRSARDNILPPSSAATLEKSLRPCQLRTVLLHHSLHVATLDYDADIITRTTLEFLDEQEAR</sequence>
<dbReference type="AlphaFoldDB" id="A0A917AMA5"/>
<dbReference type="Pfam" id="PF12146">
    <property type="entry name" value="Hydrolase_4"/>
    <property type="match status" value="1"/>
</dbReference>
<dbReference type="Proteomes" id="UP000633136">
    <property type="component" value="Unassembled WGS sequence"/>
</dbReference>
<evidence type="ECO:0000256" key="3">
    <source>
        <dbReference type="PIRSR" id="PIRSR017388-3"/>
    </source>
</evidence>
<keyword evidence="6" id="KW-1185">Reference proteome</keyword>
<accession>A0A917AMA5</accession>
<feature type="active site" description="Nucleophile" evidence="1">
    <location>
        <position position="82"/>
    </location>
</feature>
<dbReference type="GO" id="GO:0052689">
    <property type="term" value="F:carboxylic ester hydrolase activity"/>
    <property type="evidence" value="ECO:0007669"/>
    <property type="project" value="InterPro"/>
</dbReference>
<comment type="caution">
    <text evidence="5">The sequence shown here is derived from an EMBL/GenBank/DDBJ whole genome shotgun (WGS) entry which is preliminary data.</text>
</comment>
<dbReference type="InterPro" id="IPR050228">
    <property type="entry name" value="Carboxylesterase_BioH"/>
</dbReference>
<proteinExistence type="predicted"/>
<dbReference type="Gene3D" id="3.40.50.1820">
    <property type="entry name" value="alpha/beta hydrolase"/>
    <property type="match status" value="1"/>
</dbReference>
<dbReference type="PIRSF" id="PIRSF017388">
    <property type="entry name" value="Esterase_lipase"/>
    <property type="match status" value="1"/>
</dbReference>
<feature type="active site" description="Charge relay system" evidence="1">
    <location>
        <position position="181"/>
    </location>
</feature>
<gene>
    <name evidence="5" type="primary">yvaK</name>
    <name evidence="5" type="ORF">GCM10011401_05650</name>
</gene>
<evidence type="ECO:0000313" key="6">
    <source>
        <dbReference type="Proteomes" id="UP000633136"/>
    </source>
</evidence>
<feature type="binding site" evidence="2">
    <location>
        <position position="14"/>
    </location>
    <ligand>
        <name>substrate</name>
    </ligand>
</feature>
<evidence type="ECO:0000313" key="5">
    <source>
        <dbReference type="EMBL" id="GGE61600.1"/>
    </source>
</evidence>
<reference evidence="5" key="1">
    <citation type="journal article" date="2014" name="Int. J. Syst. Evol. Microbiol.">
        <title>Complete genome sequence of Corynebacterium casei LMG S-19264T (=DSM 44701T), isolated from a smear-ripened cheese.</title>
        <authorList>
            <consortium name="US DOE Joint Genome Institute (JGI-PGF)"/>
            <person name="Walter F."/>
            <person name="Albersmeier A."/>
            <person name="Kalinowski J."/>
            <person name="Ruckert C."/>
        </authorList>
    </citation>
    <scope>NUCLEOTIDE SEQUENCE</scope>
    <source>
        <strain evidence="5">CGMCC 1.15388</strain>
    </source>
</reference>
<dbReference type="RefSeq" id="WP_188682619.1">
    <property type="nucleotide sequence ID" value="NZ_BMIS01000002.1"/>
</dbReference>
<dbReference type="InterPro" id="IPR022742">
    <property type="entry name" value="Hydrolase_4"/>
</dbReference>
<organism evidence="5 6">
    <name type="scientific">Nesterenkonia cremea</name>
    <dbReference type="NCBI Taxonomy" id="1882340"/>
    <lineage>
        <taxon>Bacteria</taxon>
        <taxon>Bacillati</taxon>
        <taxon>Actinomycetota</taxon>
        <taxon>Actinomycetes</taxon>
        <taxon>Micrococcales</taxon>
        <taxon>Micrococcaceae</taxon>
        <taxon>Nesterenkonia</taxon>
    </lineage>
</organism>
<dbReference type="SUPFAM" id="SSF53474">
    <property type="entry name" value="alpha/beta-Hydrolases"/>
    <property type="match status" value="1"/>
</dbReference>
<dbReference type="PANTHER" id="PTHR43194">
    <property type="entry name" value="HYDROLASE ALPHA/BETA FOLD FAMILY"/>
    <property type="match status" value="1"/>
</dbReference>
<dbReference type="PANTHER" id="PTHR43194:SF5">
    <property type="entry name" value="PIMELOYL-[ACYL-CARRIER PROTEIN] METHYL ESTER ESTERASE"/>
    <property type="match status" value="1"/>
</dbReference>
<dbReference type="InterPro" id="IPR029058">
    <property type="entry name" value="AB_hydrolase_fold"/>
</dbReference>
<dbReference type="InterPro" id="IPR012354">
    <property type="entry name" value="Esterase_lipase"/>
</dbReference>